<evidence type="ECO:0000313" key="2">
    <source>
        <dbReference type="EMBL" id="GFO12069.1"/>
    </source>
</evidence>
<accession>A0AAV4B080</accession>
<name>A0AAV4B080_9GAST</name>
<feature type="compositionally biased region" description="Polar residues" evidence="1">
    <location>
        <begin position="318"/>
        <end position="331"/>
    </location>
</feature>
<keyword evidence="3" id="KW-1185">Reference proteome</keyword>
<feature type="compositionally biased region" description="Basic and acidic residues" evidence="1">
    <location>
        <begin position="335"/>
        <end position="349"/>
    </location>
</feature>
<dbReference type="Proteomes" id="UP000735302">
    <property type="component" value="Unassembled WGS sequence"/>
</dbReference>
<dbReference type="PANTHER" id="PTHR47773:SF1">
    <property type="entry name" value="C2H2-TYPE DOMAIN-CONTAINING PROTEIN"/>
    <property type="match status" value="1"/>
</dbReference>
<feature type="region of interest" description="Disordered" evidence="1">
    <location>
        <begin position="318"/>
        <end position="385"/>
    </location>
</feature>
<comment type="caution">
    <text evidence="2">The sequence shown here is derived from an EMBL/GenBank/DDBJ whole genome shotgun (WGS) entry which is preliminary data.</text>
</comment>
<sequence>MSKLSSCIFRWDEGDIAALRRAKSLELQSCDLEGDNPQLSPAELATHCRCETRGVAETEALIDKLLTSLMGATGLETLGVPLFDNDRIATTWDQQRGHLACIQDPPGVSLYRQVGTKLKGGLALPVYRCARGSTSLESFHLHINRFIPGESASCANFQAYMLEGIVRWNEDRHSAALSEKTSLRCYSYELQNSVSRAAAPLQLDPGVNLKQPARYTGELIGVEYLLAQTGQPMGPLRLVESVVILLMEMYPQSYQRKGSHRRTSRWALLLRDYTRIRRLLLHNPDVRAKTSIQLFEINQYTLTQWHNATKKTEEVQTLLQGTDPPQATFTGRNLPEARTDPPFEARADSGRIQYSPPQEPDRSGQARKMQPSKQAPDVEQSGQSIPTVHSGALLRLEDVVRNLVRDVVQIYGIPPAAPLGLPPAAQPGPSVLSSVLSVPSVPPTLAAVRERTKKRCRVKDEDRKYKREKLFNTCKRCGQPKLKETGHKGYKGYSHCPSDSESYNQFLKRVKRLLHEKKNV</sequence>
<gene>
    <name evidence="2" type="ORF">PoB_003857400</name>
</gene>
<dbReference type="EMBL" id="BLXT01004371">
    <property type="protein sequence ID" value="GFO12069.1"/>
    <property type="molecule type" value="Genomic_DNA"/>
</dbReference>
<reference evidence="2 3" key="1">
    <citation type="journal article" date="2021" name="Elife">
        <title>Chloroplast acquisition without the gene transfer in kleptoplastic sea slugs, Plakobranchus ocellatus.</title>
        <authorList>
            <person name="Maeda T."/>
            <person name="Takahashi S."/>
            <person name="Yoshida T."/>
            <person name="Shimamura S."/>
            <person name="Takaki Y."/>
            <person name="Nagai Y."/>
            <person name="Toyoda A."/>
            <person name="Suzuki Y."/>
            <person name="Arimoto A."/>
            <person name="Ishii H."/>
            <person name="Satoh N."/>
            <person name="Nishiyama T."/>
            <person name="Hasebe M."/>
            <person name="Maruyama T."/>
            <person name="Minagawa J."/>
            <person name="Obokata J."/>
            <person name="Shigenobu S."/>
        </authorList>
    </citation>
    <scope>NUCLEOTIDE SEQUENCE [LARGE SCALE GENOMIC DNA]</scope>
</reference>
<protein>
    <submittedName>
        <fullName evidence="2">Uncharacterized protein</fullName>
    </submittedName>
</protein>
<dbReference type="PANTHER" id="PTHR47773">
    <property type="entry name" value="SI:DKEY-9I5.2-RELATED"/>
    <property type="match status" value="1"/>
</dbReference>
<organism evidence="2 3">
    <name type="scientific">Plakobranchus ocellatus</name>
    <dbReference type="NCBI Taxonomy" id="259542"/>
    <lineage>
        <taxon>Eukaryota</taxon>
        <taxon>Metazoa</taxon>
        <taxon>Spiralia</taxon>
        <taxon>Lophotrochozoa</taxon>
        <taxon>Mollusca</taxon>
        <taxon>Gastropoda</taxon>
        <taxon>Heterobranchia</taxon>
        <taxon>Euthyneura</taxon>
        <taxon>Panpulmonata</taxon>
        <taxon>Sacoglossa</taxon>
        <taxon>Placobranchoidea</taxon>
        <taxon>Plakobranchidae</taxon>
        <taxon>Plakobranchus</taxon>
    </lineage>
</organism>
<proteinExistence type="predicted"/>
<evidence type="ECO:0000256" key="1">
    <source>
        <dbReference type="SAM" id="MobiDB-lite"/>
    </source>
</evidence>
<evidence type="ECO:0000313" key="3">
    <source>
        <dbReference type="Proteomes" id="UP000735302"/>
    </source>
</evidence>
<dbReference type="AlphaFoldDB" id="A0AAV4B080"/>